<evidence type="ECO:0000256" key="1">
    <source>
        <dbReference type="SAM" id="Phobius"/>
    </source>
</evidence>
<keyword evidence="1" id="KW-0472">Membrane</keyword>
<keyword evidence="1" id="KW-0812">Transmembrane</keyword>
<dbReference type="InterPro" id="IPR001128">
    <property type="entry name" value="Cyt_P450"/>
</dbReference>
<feature type="transmembrane region" description="Helical" evidence="1">
    <location>
        <begin position="6"/>
        <end position="26"/>
    </location>
</feature>
<organism evidence="2 3">
    <name type="scientific">Sphaerobolus stellatus (strain SS14)</name>
    <dbReference type="NCBI Taxonomy" id="990650"/>
    <lineage>
        <taxon>Eukaryota</taxon>
        <taxon>Fungi</taxon>
        <taxon>Dikarya</taxon>
        <taxon>Basidiomycota</taxon>
        <taxon>Agaricomycotina</taxon>
        <taxon>Agaricomycetes</taxon>
        <taxon>Phallomycetidae</taxon>
        <taxon>Geastrales</taxon>
        <taxon>Sphaerobolaceae</taxon>
        <taxon>Sphaerobolus</taxon>
    </lineage>
</organism>
<evidence type="ECO:0000313" key="3">
    <source>
        <dbReference type="Proteomes" id="UP000054279"/>
    </source>
</evidence>
<dbReference type="HOGENOM" id="CLU_001570_8_2_1"/>
<dbReference type="GO" id="GO:0005506">
    <property type="term" value="F:iron ion binding"/>
    <property type="evidence" value="ECO:0007669"/>
    <property type="project" value="InterPro"/>
</dbReference>
<reference evidence="2 3" key="1">
    <citation type="submission" date="2014-06" db="EMBL/GenBank/DDBJ databases">
        <title>Evolutionary Origins and Diversification of the Mycorrhizal Mutualists.</title>
        <authorList>
            <consortium name="DOE Joint Genome Institute"/>
            <consortium name="Mycorrhizal Genomics Consortium"/>
            <person name="Kohler A."/>
            <person name="Kuo A."/>
            <person name="Nagy L.G."/>
            <person name="Floudas D."/>
            <person name="Copeland A."/>
            <person name="Barry K.W."/>
            <person name="Cichocki N."/>
            <person name="Veneault-Fourrey C."/>
            <person name="LaButti K."/>
            <person name="Lindquist E.A."/>
            <person name="Lipzen A."/>
            <person name="Lundell T."/>
            <person name="Morin E."/>
            <person name="Murat C."/>
            <person name="Riley R."/>
            <person name="Ohm R."/>
            <person name="Sun H."/>
            <person name="Tunlid A."/>
            <person name="Henrissat B."/>
            <person name="Grigoriev I.V."/>
            <person name="Hibbett D.S."/>
            <person name="Martin F."/>
        </authorList>
    </citation>
    <scope>NUCLEOTIDE SEQUENCE [LARGE SCALE GENOMIC DNA]</scope>
    <source>
        <strain evidence="2 3">SS14</strain>
    </source>
</reference>
<name>A0A0C9V2S4_SPHS4</name>
<keyword evidence="1" id="KW-1133">Transmembrane helix</keyword>
<sequence length="217" mass="24312">MEFVSVQAVSAAIGALTAYVFITRLLRKPQDGDLSDLPRPPHTSLLAGNLSEFFEAENVGDTDAKWMQEYGTVFRLKAAIGSPDLLYTADPQAIRYVLDTRGYQFHKRDTAKMFRFLTGPTLVAAEGEEHARQRKMLLPGFSHTILKDLVPTCLRMSERVVTQWNELLLNEASIMVDIHSWLSRLTLDAIGQGVLSYDFGALADTPSEFLEAYRNVL</sequence>
<dbReference type="EMBL" id="KN837236">
    <property type="protein sequence ID" value="KIJ31815.1"/>
    <property type="molecule type" value="Genomic_DNA"/>
</dbReference>
<dbReference type="InterPro" id="IPR036396">
    <property type="entry name" value="Cyt_P450_sf"/>
</dbReference>
<evidence type="ECO:0000313" key="2">
    <source>
        <dbReference type="EMBL" id="KIJ31815.1"/>
    </source>
</evidence>
<dbReference type="GO" id="GO:0006707">
    <property type="term" value="P:cholesterol catabolic process"/>
    <property type="evidence" value="ECO:0007669"/>
    <property type="project" value="InterPro"/>
</dbReference>
<gene>
    <name evidence="2" type="ORF">M422DRAFT_783672</name>
</gene>
<dbReference type="Pfam" id="PF00067">
    <property type="entry name" value="p450"/>
    <property type="match status" value="1"/>
</dbReference>
<dbReference type="OrthoDB" id="1470350at2759"/>
<dbReference type="SUPFAM" id="SSF48264">
    <property type="entry name" value="Cytochrome P450"/>
    <property type="match status" value="1"/>
</dbReference>
<evidence type="ECO:0008006" key="4">
    <source>
        <dbReference type="Google" id="ProtNLM"/>
    </source>
</evidence>
<keyword evidence="3" id="KW-1185">Reference proteome</keyword>
<accession>A0A0C9V2S4</accession>
<dbReference type="Proteomes" id="UP000054279">
    <property type="component" value="Unassembled WGS sequence"/>
</dbReference>
<dbReference type="Gene3D" id="1.10.630.10">
    <property type="entry name" value="Cytochrome P450"/>
    <property type="match status" value="1"/>
</dbReference>
<dbReference type="PANTHER" id="PTHR24293">
    <property type="entry name" value="CYTOCHROME P450 FAMILY 46 SUBFAMILY A"/>
    <property type="match status" value="1"/>
</dbReference>
<protein>
    <recommendedName>
        <fullName evidence="4">Cytochrome P450</fullName>
    </recommendedName>
</protein>
<proteinExistence type="predicted"/>
<dbReference type="PANTHER" id="PTHR24293:SF0">
    <property type="entry name" value="CYP46A1 PROTEIN-RELATED"/>
    <property type="match status" value="1"/>
</dbReference>
<dbReference type="InterPro" id="IPR039983">
    <property type="entry name" value="CYP46A1"/>
</dbReference>
<dbReference type="AlphaFoldDB" id="A0A0C9V2S4"/>
<dbReference type="GO" id="GO:0020037">
    <property type="term" value="F:heme binding"/>
    <property type="evidence" value="ECO:0007669"/>
    <property type="project" value="InterPro"/>
</dbReference>
<dbReference type="GO" id="GO:0033781">
    <property type="term" value="F:cholesterol 24-hydroxylase activity"/>
    <property type="evidence" value="ECO:0007669"/>
    <property type="project" value="InterPro"/>
</dbReference>